<comment type="similarity">
    <text evidence="1">Belongs to the acetyltransferase family. GNAT subfamily.</text>
</comment>
<feature type="domain" description="N-acetyltransferase" evidence="4">
    <location>
        <begin position="6"/>
        <end position="186"/>
    </location>
</feature>
<gene>
    <name evidence="5" type="ORF">BDW02DRAFT_492868</name>
</gene>
<evidence type="ECO:0000256" key="2">
    <source>
        <dbReference type="ARBA" id="ARBA00022679"/>
    </source>
</evidence>
<evidence type="ECO:0000313" key="6">
    <source>
        <dbReference type="Proteomes" id="UP000800040"/>
    </source>
</evidence>
<sequence length="228" mass="25094">AILTPRLLLVPYCEHHVLTYHEWMRDVDLQRLTASNPLSLPQEYEMQKKWRTECDKLSFVICLRGDMGDVVVVPGVHDGPECMIGDVNLFLGAADTDAEEEGKGGDLAGELEIMLAHPKHRNKGYAKEALLAFLWYVTARSSSASGGLLSEYEGVHGCGPYVLRYFCVRIHWENGASLRVFAGLGFGRVGGGEGNFFGEVEMRRGVWDGDGDGDLEGEVGRIVGYGEV</sequence>
<dbReference type="GO" id="GO:0008080">
    <property type="term" value="F:N-acetyltransferase activity"/>
    <property type="evidence" value="ECO:0007669"/>
    <property type="project" value="InterPro"/>
</dbReference>
<dbReference type="SUPFAM" id="SSF55729">
    <property type="entry name" value="Acyl-CoA N-acyltransferases (Nat)"/>
    <property type="match status" value="1"/>
</dbReference>
<keyword evidence="2" id="KW-0808">Transferase</keyword>
<dbReference type="PANTHER" id="PTHR13256">
    <property type="entry name" value="N-ACETYLTRANSFERASE 9"/>
    <property type="match status" value="1"/>
</dbReference>
<dbReference type="Gene3D" id="3.40.630.30">
    <property type="match status" value="1"/>
</dbReference>
<accession>A0A6A5KLW3</accession>
<feature type="non-terminal residue" evidence="5">
    <location>
        <position position="1"/>
    </location>
</feature>
<dbReference type="InterPro" id="IPR000182">
    <property type="entry name" value="GNAT_dom"/>
</dbReference>
<dbReference type="InterPro" id="IPR039135">
    <property type="entry name" value="NAT9-like"/>
</dbReference>
<protein>
    <recommendedName>
        <fullName evidence="4">N-acetyltransferase domain-containing protein</fullName>
    </recommendedName>
</protein>
<keyword evidence="3" id="KW-0012">Acyltransferase</keyword>
<proteinExistence type="inferred from homology"/>
<organism evidence="5 6">
    <name type="scientific">Decorospora gaudefroyi</name>
    <dbReference type="NCBI Taxonomy" id="184978"/>
    <lineage>
        <taxon>Eukaryota</taxon>
        <taxon>Fungi</taxon>
        <taxon>Dikarya</taxon>
        <taxon>Ascomycota</taxon>
        <taxon>Pezizomycotina</taxon>
        <taxon>Dothideomycetes</taxon>
        <taxon>Pleosporomycetidae</taxon>
        <taxon>Pleosporales</taxon>
        <taxon>Pleosporineae</taxon>
        <taxon>Pleosporaceae</taxon>
        <taxon>Decorospora</taxon>
    </lineage>
</organism>
<dbReference type="PANTHER" id="PTHR13256:SF16">
    <property type="entry name" value="ALPHA_BETA-TUBULIN-N-ACETYLTRANSFERASE 9"/>
    <property type="match status" value="1"/>
</dbReference>
<reference evidence="5" key="1">
    <citation type="submission" date="2020-01" db="EMBL/GenBank/DDBJ databases">
        <authorList>
            <consortium name="DOE Joint Genome Institute"/>
            <person name="Haridas S."/>
            <person name="Albert R."/>
            <person name="Binder M."/>
            <person name="Bloem J."/>
            <person name="Labutti K."/>
            <person name="Salamov A."/>
            <person name="Andreopoulos B."/>
            <person name="Baker S.E."/>
            <person name="Barry K."/>
            <person name="Bills G."/>
            <person name="Bluhm B.H."/>
            <person name="Cannon C."/>
            <person name="Castanera R."/>
            <person name="Culley D.E."/>
            <person name="Daum C."/>
            <person name="Ezra D."/>
            <person name="Gonzalez J.B."/>
            <person name="Henrissat B."/>
            <person name="Kuo A."/>
            <person name="Liang C."/>
            <person name="Lipzen A."/>
            <person name="Lutzoni F."/>
            <person name="Magnuson J."/>
            <person name="Mondo S."/>
            <person name="Nolan M."/>
            <person name="Ohm R."/>
            <person name="Pangilinan J."/>
            <person name="Park H.-J."/>
            <person name="Ramirez L."/>
            <person name="Alfaro M."/>
            <person name="Sun H."/>
            <person name="Tritt A."/>
            <person name="Yoshinaga Y."/>
            <person name="Zwiers L.-H."/>
            <person name="Turgeon B.G."/>
            <person name="Goodwin S.B."/>
            <person name="Spatafora J.W."/>
            <person name="Crous P.W."/>
            <person name="Grigoriev I.V."/>
        </authorList>
    </citation>
    <scope>NUCLEOTIDE SEQUENCE</scope>
    <source>
        <strain evidence="5">P77</strain>
    </source>
</reference>
<evidence type="ECO:0000313" key="5">
    <source>
        <dbReference type="EMBL" id="KAF1836752.1"/>
    </source>
</evidence>
<evidence type="ECO:0000256" key="3">
    <source>
        <dbReference type="ARBA" id="ARBA00023315"/>
    </source>
</evidence>
<dbReference type="Pfam" id="PF13302">
    <property type="entry name" value="Acetyltransf_3"/>
    <property type="match status" value="1"/>
</dbReference>
<name>A0A6A5KLW3_9PLEO</name>
<dbReference type="InterPro" id="IPR016181">
    <property type="entry name" value="Acyl_CoA_acyltransferase"/>
</dbReference>
<dbReference type="EMBL" id="ML975269">
    <property type="protein sequence ID" value="KAF1836752.1"/>
    <property type="molecule type" value="Genomic_DNA"/>
</dbReference>
<evidence type="ECO:0000259" key="4">
    <source>
        <dbReference type="Pfam" id="PF13302"/>
    </source>
</evidence>
<keyword evidence="6" id="KW-1185">Reference proteome</keyword>
<dbReference type="OrthoDB" id="5043642at2759"/>
<evidence type="ECO:0000256" key="1">
    <source>
        <dbReference type="ARBA" id="ARBA00009342"/>
    </source>
</evidence>
<dbReference type="Proteomes" id="UP000800040">
    <property type="component" value="Unassembled WGS sequence"/>
</dbReference>
<dbReference type="AlphaFoldDB" id="A0A6A5KLW3"/>